<gene>
    <name evidence="1" type="ORF">SAMN06265350_103191</name>
</gene>
<dbReference type="RefSeq" id="WP_142602521.1">
    <property type="nucleotide sequence ID" value="NZ_FXSZ01000003.1"/>
</dbReference>
<reference evidence="1 2" key="1">
    <citation type="submission" date="2017-05" db="EMBL/GenBank/DDBJ databases">
        <authorList>
            <person name="Varghese N."/>
            <person name="Submissions S."/>
        </authorList>
    </citation>
    <scope>NUCLEOTIDE SEQUENCE [LARGE SCALE GENOMIC DNA]</scope>
    <source>
        <strain evidence="1 2">DSM 21342</strain>
    </source>
</reference>
<dbReference type="Proteomes" id="UP000315971">
    <property type="component" value="Unassembled WGS sequence"/>
</dbReference>
<dbReference type="AlphaFoldDB" id="A0A521C3V0"/>
<protein>
    <submittedName>
        <fullName evidence="1">Uncharacterized protein</fullName>
    </submittedName>
</protein>
<sequence>MQKLQNNATPIPFKASKGNTMNLAQVNWSFIMDDSKSEGPQNDYLSQNEGLAGDKLHEKWDLLFDDFDDLRLK</sequence>
<evidence type="ECO:0000313" key="1">
    <source>
        <dbReference type="EMBL" id="SMO54015.1"/>
    </source>
</evidence>
<evidence type="ECO:0000313" key="2">
    <source>
        <dbReference type="Proteomes" id="UP000315971"/>
    </source>
</evidence>
<proteinExistence type="predicted"/>
<keyword evidence="2" id="KW-1185">Reference proteome</keyword>
<accession>A0A521C3V0</accession>
<organism evidence="1 2">
    <name type="scientific">Solitalea koreensis</name>
    <dbReference type="NCBI Taxonomy" id="543615"/>
    <lineage>
        <taxon>Bacteria</taxon>
        <taxon>Pseudomonadati</taxon>
        <taxon>Bacteroidota</taxon>
        <taxon>Sphingobacteriia</taxon>
        <taxon>Sphingobacteriales</taxon>
        <taxon>Sphingobacteriaceae</taxon>
        <taxon>Solitalea</taxon>
    </lineage>
</organism>
<name>A0A521C3V0_9SPHI</name>
<dbReference type="EMBL" id="FXSZ01000003">
    <property type="protein sequence ID" value="SMO54015.1"/>
    <property type="molecule type" value="Genomic_DNA"/>
</dbReference>